<keyword evidence="7" id="KW-0812">Transmembrane</keyword>
<keyword evidence="11" id="KW-1133">Transmembrane helix</keyword>
<dbReference type="PANTHER" id="PTHR11675:SF118">
    <property type="entry name" value="POLYPEPTIDE N-ACETYLGALACTOSAMINYLTRANSFERASE 3"/>
    <property type="match status" value="1"/>
</dbReference>
<dbReference type="Gene3D" id="2.80.10.50">
    <property type="match status" value="1"/>
</dbReference>
<dbReference type="InterPro" id="IPR045885">
    <property type="entry name" value="GalNAc-T"/>
</dbReference>
<dbReference type="WBParaSite" id="Gr19_v10_g15841.t1">
    <property type="protein sequence ID" value="Gr19_v10_g15841.t1"/>
    <property type="gene ID" value="Gr19_v10_g15841"/>
</dbReference>
<evidence type="ECO:0000256" key="7">
    <source>
        <dbReference type="ARBA" id="ARBA00022692"/>
    </source>
</evidence>
<dbReference type="GO" id="GO:0004653">
    <property type="term" value="F:polypeptide N-acetylgalactosaminyltransferase activity"/>
    <property type="evidence" value="ECO:0007669"/>
    <property type="project" value="TreeGrafter"/>
</dbReference>
<dbReference type="GO" id="GO:0000139">
    <property type="term" value="C:Golgi membrane"/>
    <property type="evidence" value="ECO:0007669"/>
    <property type="project" value="UniProtKB-SubCell"/>
</dbReference>
<evidence type="ECO:0000256" key="10">
    <source>
        <dbReference type="ARBA" id="ARBA00022968"/>
    </source>
</evidence>
<evidence type="ECO:0000256" key="9">
    <source>
        <dbReference type="ARBA" id="ARBA00022734"/>
    </source>
</evidence>
<dbReference type="EC" id="2.4.1.-" evidence="17"/>
<dbReference type="InterPro" id="IPR035992">
    <property type="entry name" value="Ricin_B-like_lectins"/>
</dbReference>
<accession>A0A914HCQ7</accession>
<keyword evidence="16 17" id="KW-0464">Manganese</keyword>
<keyword evidence="10" id="KW-0735">Signal-anchor</keyword>
<evidence type="ECO:0000256" key="8">
    <source>
        <dbReference type="ARBA" id="ARBA00022723"/>
    </source>
</evidence>
<keyword evidence="5 17" id="KW-0328">Glycosyltransferase</keyword>
<comment type="similarity">
    <text evidence="4 17">Belongs to the glycosyltransferase 2 family. GalNAc-T subfamily.</text>
</comment>
<dbReference type="SUPFAM" id="SSF53448">
    <property type="entry name" value="Nucleotide-diphospho-sugar transferases"/>
    <property type="match status" value="1"/>
</dbReference>
<proteinExistence type="inferred from homology"/>
<evidence type="ECO:0000256" key="12">
    <source>
        <dbReference type="ARBA" id="ARBA00023034"/>
    </source>
</evidence>
<evidence type="ECO:0000256" key="13">
    <source>
        <dbReference type="ARBA" id="ARBA00023136"/>
    </source>
</evidence>
<dbReference type="SMART" id="SM00458">
    <property type="entry name" value="RICIN"/>
    <property type="match status" value="1"/>
</dbReference>
<evidence type="ECO:0000256" key="14">
    <source>
        <dbReference type="ARBA" id="ARBA00023157"/>
    </source>
</evidence>
<evidence type="ECO:0000256" key="16">
    <source>
        <dbReference type="ARBA" id="ARBA00023211"/>
    </source>
</evidence>
<dbReference type="InterPro" id="IPR000772">
    <property type="entry name" value="Ricin_B_lectin"/>
</dbReference>
<dbReference type="SUPFAM" id="SSF50370">
    <property type="entry name" value="Ricin B-like lectins"/>
    <property type="match status" value="1"/>
</dbReference>
<evidence type="ECO:0000256" key="3">
    <source>
        <dbReference type="ARBA" id="ARBA00004922"/>
    </source>
</evidence>
<evidence type="ECO:0000313" key="20">
    <source>
        <dbReference type="WBParaSite" id="Gr19_v10_g15841.t1"/>
    </source>
</evidence>
<comment type="subcellular location">
    <subcellularLocation>
        <location evidence="2 17">Golgi apparatus membrane</location>
        <topology evidence="2 17">Single-pass type II membrane protein</topology>
    </subcellularLocation>
</comment>
<evidence type="ECO:0000256" key="11">
    <source>
        <dbReference type="ARBA" id="ARBA00022989"/>
    </source>
</evidence>
<dbReference type="Pfam" id="PF00652">
    <property type="entry name" value="Ricin_B_lectin"/>
    <property type="match status" value="1"/>
</dbReference>
<keyword evidence="13" id="KW-0472">Membrane</keyword>
<evidence type="ECO:0000313" key="19">
    <source>
        <dbReference type="Proteomes" id="UP000887572"/>
    </source>
</evidence>
<feature type="domain" description="Ricin B lectin" evidence="18">
    <location>
        <begin position="490"/>
        <end position="652"/>
    </location>
</feature>
<dbReference type="GO" id="GO:0006493">
    <property type="term" value="P:protein O-linked glycosylation"/>
    <property type="evidence" value="ECO:0007669"/>
    <property type="project" value="TreeGrafter"/>
</dbReference>
<dbReference type="InterPro" id="IPR001173">
    <property type="entry name" value="Glyco_trans_2-like"/>
</dbReference>
<keyword evidence="9 17" id="KW-0430">Lectin</keyword>
<dbReference type="InterPro" id="IPR029044">
    <property type="entry name" value="Nucleotide-diphossugar_trans"/>
</dbReference>
<dbReference type="AlphaFoldDB" id="A0A914HCQ7"/>
<dbReference type="Pfam" id="PF00535">
    <property type="entry name" value="Glycos_transf_2"/>
    <property type="match status" value="1"/>
</dbReference>
<dbReference type="GO" id="GO:0030246">
    <property type="term" value="F:carbohydrate binding"/>
    <property type="evidence" value="ECO:0007669"/>
    <property type="project" value="UniProtKB-KW"/>
</dbReference>
<evidence type="ECO:0000259" key="18">
    <source>
        <dbReference type="SMART" id="SM00458"/>
    </source>
</evidence>
<dbReference type="PANTHER" id="PTHR11675">
    <property type="entry name" value="N-ACETYLGALACTOSAMINYLTRANSFERASE"/>
    <property type="match status" value="1"/>
</dbReference>
<keyword evidence="15" id="KW-0325">Glycoprotein</keyword>
<sequence length="665" mass="75376">MSRLPSLFPIRRLQRHKLFLCTLGLVIFLSCWLLLTVLILLAQEAILGPLLLPSGASPPPPHLPAVDLDSYAGKGIQLLVGHFNGNLPDAKRSSVFNLSSGETNANGWAPREGAGEGGRAVALTAEEEREGQRTFGINQFNLMASDRMSLNRALPDVRRWQCRTKRYPSVDNLPSTSVIIVFHNEAFSTLARTVSSVIFRSPPALIRELILVDDFSARKFLHVDLEQFLKRLSVRTKLIRVRKRVGLIRARLIGAQEARGAVLTFLDSHCECTDGWLEPLLARIREERRAVVCPIIDVIDDRTFAYQKGIELFRGGFNWNLQFRWYSIPSAIARARSADPTAPISSPTMAGGLFSIDRAYFEQLGAYDSGMDIWGGENIELSFRVWQCGGRVEILPCSHVGHVFRKASPHDFPAGSTSNMVLNSNLARLSEVWMDEWRHLFYKVTPQARAVVASQDVSERVELRHRLGCRPFAWYLEQVWPDHFMPRPDGTAFGRFRHPSSGLCLLSRPSGLSSGRRHRLSMEMCSMGFDLWQLWLFTRDGERRGEWRVRSDENQCLGTQREEGAGRTTWRVQLKECGGHEMEWWHFDRRYGRLVHRLSGLCLGEPSEQSRTAAGGNDYFQQGDRWDSTGGSKVPSLGQCGRSQQLQQWEIVRVRWLPPPPLNTF</sequence>
<dbReference type="PROSITE" id="PS50231">
    <property type="entry name" value="RICIN_B_LECTIN"/>
    <property type="match status" value="1"/>
</dbReference>
<keyword evidence="6 17" id="KW-0808">Transferase</keyword>
<comment type="pathway">
    <text evidence="3 17">Protein modification; protein glycosylation.</text>
</comment>
<evidence type="ECO:0000256" key="5">
    <source>
        <dbReference type="ARBA" id="ARBA00022676"/>
    </source>
</evidence>
<dbReference type="Proteomes" id="UP000887572">
    <property type="component" value="Unplaced"/>
</dbReference>
<evidence type="ECO:0000256" key="4">
    <source>
        <dbReference type="ARBA" id="ARBA00005680"/>
    </source>
</evidence>
<evidence type="ECO:0000256" key="1">
    <source>
        <dbReference type="ARBA" id="ARBA00001936"/>
    </source>
</evidence>
<dbReference type="FunFam" id="3.90.550.10:FF:000021">
    <property type="entry name" value="Polypeptide N-acetylgalactosaminyltransferase"/>
    <property type="match status" value="1"/>
</dbReference>
<dbReference type="Gene3D" id="3.90.550.10">
    <property type="entry name" value="Spore Coat Polysaccharide Biosynthesis Protein SpsA, Chain A"/>
    <property type="match status" value="1"/>
</dbReference>
<name>A0A914HCQ7_GLORO</name>
<dbReference type="CDD" id="cd02510">
    <property type="entry name" value="pp-GalNAc-T"/>
    <property type="match status" value="1"/>
</dbReference>
<keyword evidence="12 17" id="KW-0333">Golgi apparatus</keyword>
<dbReference type="PROSITE" id="PS51257">
    <property type="entry name" value="PROKAR_LIPOPROTEIN"/>
    <property type="match status" value="1"/>
</dbReference>
<keyword evidence="14 17" id="KW-1015">Disulfide bond</keyword>
<keyword evidence="8" id="KW-0479">Metal-binding</keyword>
<evidence type="ECO:0000256" key="6">
    <source>
        <dbReference type="ARBA" id="ARBA00022679"/>
    </source>
</evidence>
<evidence type="ECO:0000256" key="15">
    <source>
        <dbReference type="ARBA" id="ARBA00023180"/>
    </source>
</evidence>
<dbReference type="GO" id="GO:0046872">
    <property type="term" value="F:metal ion binding"/>
    <property type="evidence" value="ECO:0007669"/>
    <property type="project" value="UniProtKB-KW"/>
</dbReference>
<comment type="cofactor">
    <cofactor evidence="1 17">
        <name>Mn(2+)</name>
        <dbReference type="ChEBI" id="CHEBI:29035"/>
    </cofactor>
</comment>
<keyword evidence="19" id="KW-1185">Reference proteome</keyword>
<protein>
    <recommendedName>
        <fullName evidence="17">Polypeptide N-acetylgalactosaminyltransferase</fullName>
        <ecNumber evidence="17">2.4.1.-</ecNumber>
    </recommendedName>
    <alternativeName>
        <fullName evidence="17">Protein-UDP acetylgalactosaminyltransferase</fullName>
    </alternativeName>
</protein>
<evidence type="ECO:0000256" key="17">
    <source>
        <dbReference type="RuleBase" id="RU361242"/>
    </source>
</evidence>
<organism evidence="19 20">
    <name type="scientific">Globodera rostochiensis</name>
    <name type="common">Golden nematode worm</name>
    <name type="synonym">Heterodera rostochiensis</name>
    <dbReference type="NCBI Taxonomy" id="31243"/>
    <lineage>
        <taxon>Eukaryota</taxon>
        <taxon>Metazoa</taxon>
        <taxon>Ecdysozoa</taxon>
        <taxon>Nematoda</taxon>
        <taxon>Chromadorea</taxon>
        <taxon>Rhabditida</taxon>
        <taxon>Tylenchina</taxon>
        <taxon>Tylenchomorpha</taxon>
        <taxon>Tylenchoidea</taxon>
        <taxon>Heteroderidae</taxon>
        <taxon>Heteroderinae</taxon>
        <taxon>Globodera</taxon>
    </lineage>
</organism>
<reference evidence="20" key="1">
    <citation type="submission" date="2022-11" db="UniProtKB">
        <authorList>
            <consortium name="WormBaseParasite"/>
        </authorList>
    </citation>
    <scope>IDENTIFICATION</scope>
</reference>
<evidence type="ECO:0000256" key="2">
    <source>
        <dbReference type="ARBA" id="ARBA00004323"/>
    </source>
</evidence>